<gene>
    <name evidence="3" type="ORF">H9Q16_07110</name>
</gene>
<protein>
    <submittedName>
        <fullName evidence="3">MurR/RpiR family transcriptional regulator</fullName>
    </submittedName>
</protein>
<dbReference type="GO" id="GO:0003677">
    <property type="term" value="F:DNA binding"/>
    <property type="evidence" value="ECO:0007669"/>
    <property type="project" value="InterPro"/>
</dbReference>
<evidence type="ECO:0000259" key="1">
    <source>
        <dbReference type="PROSITE" id="PS51071"/>
    </source>
</evidence>
<dbReference type="Pfam" id="PF01418">
    <property type="entry name" value="HTH_6"/>
    <property type="match status" value="1"/>
</dbReference>
<keyword evidence="4" id="KW-1185">Reference proteome</keyword>
<dbReference type="PROSITE" id="PS51071">
    <property type="entry name" value="HTH_RPIR"/>
    <property type="match status" value="1"/>
</dbReference>
<sequence>MTKTLRERLSDAVLSTSKADRALATYMLAEFGTLPFETAASLAAKVKVSEPTVGRFCRAIGYDGFKDLKLNLRSDMGDQPWLIKDRLRDLQERTLAGEDQLTRGLELEMAALVAVYEAAYTPEWKRVVKRLATAPSVFVVGFQTERGIAEVFAHQLQYLRDKVQLLDLASGNFADLLATDNTDTALVMFEARRYSKNAPLLAAEAKAAGIPVTLITDPYCDWGHSVADEIFVVPTSFNLFWESTAQMASLANLLVNGVFMELGPEVEARMNRIAQLYGKFTGHVAQTAPYKPKTKGKRS</sequence>
<dbReference type="GO" id="GO:1901135">
    <property type="term" value="P:carbohydrate derivative metabolic process"/>
    <property type="evidence" value="ECO:0007669"/>
    <property type="project" value="InterPro"/>
</dbReference>
<dbReference type="InterPro" id="IPR036388">
    <property type="entry name" value="WH-like_DNA-bd_sf"/>
</dbReference>
<dbReference type="PANTHER" id="PTHR30514:SF18">
    <property type="entry name" value="RPIR-FAMILY TRANSCRIPTIONAL REGULATOR"/>
    <property type="match status" value="1"/>
</dbReference>
<dbReference type="PANTHER" id="PTHR30514">
    <property type="entry name" value="GLUCOKINASE"/>
    <property type="match status" value="1"/>
</dbReference>
<evidence type="ECO:0000313" key="4">
    <source>
        <dbReference type="Proteomes" id="UP000635142"/>
    </source>
</evidence>
<dbReference type="Gene3D" id="1.10.10.10">
    <property type="entry name" value="Winged helix-like DNA-binding domain superfamily/Winged helix DNA-binding domain"/>
    <property type="match status" value="1"/>
</dbReference>
<evidence type="ECO:0000259" key="2">
    <source>
        <dbReference type="PROSITE" id="PS51464"/>
    </source>
</evidence>
<accession>A0A927HFX6</accession>
<name>A0A927HFX6_9RHOB</name>
<reference evidence="3" key="1">
    <citation type="submission" date="2020-08" db="EMBL/GenBank/DDBJ databases">
        <title>Sulfitobacter aestuariivivens sp. nov., isolated from a tidal flat.</title>
        <authorList>
            <person name="Park S."/>
            <person name="Yoon J.-H."/>
        </authorList>
    </citation>
    <scope>NUCLEOTIDE SEQUENCE</scope>
    <source>
        <strain evidence="3">TSTF-M16</strain>
    </source>
</reference>
<dbReference type="InterPro" id="IPR046348">
    <property type="entry name" value="SIS_dom_sf"/>
</dbReference>
<dbReference type="Proteomes" id="UP000635142">
    <property type="component" value="Unassembled WGS sequence"/>
</dbReference>
<dbReference type="InterPro" id="IPR047640">
    <property type="entry name" value="RpiR-like"/>
</dbReference>
<proteinExistence type="predicted"/>
<dbReference type="AlphaFoldDB" id="A0A927HFX6"/>
<dbReference type="InterPro" id="IPR009057">
    <property type="entry name" value="Homeodomain-like_sf"/>
</dbReference>
<dbReference type="Gene3D" id="3.40.50.10490">
    <property type="entry name" value="Glucose-6-phosphate isomerase like protein, domain 1"/>
    <property type="match status" value="1"/>
</dbReference>
<dbReference type="Pfam" id="PF01380">
    <property type="entry name" value="SIS"/>
    <property type="match status" value="1"/>
</dbReference>
<dbReference type="InterPro" id="IPR001347">
    <property type="entry name" value="SIS_dom"/>
</dbReference>
<dbReference type="GO" id="GO:0003700">
    <property type="term" value="F:DNA-binding transcription factor activity"/>
    <property type="evidence" value="ECO:0007669"/>
    <property type="project" value="InterPro"/>
</dbReference>
<comment type="caution">
    <text evidence="3">The sequence shown here is derived from an EMBL/GenBank/DDBJ whole genome shotgun (WGS) entry which is preliminary data.</text>
</comment>
<organism evidence="3 4">
    <name type="scientific">Sulfitobacter aestuariivivens</name>
    <dbReference type="NCBI Taxonomy" id="2766981"/>
    <lineage>
        <taxon>Bacteria</taxon>
        <taxon>Pseudomonadati</taxon>
        <taxon>Pseudomonadota</taxon>
        <taxon>Alphaproteobacteria</taxon>
        <taxon>Rhodobacterales</taxon>
        <taxon>Roseobacteraceae</taxon>
        <taxon>Sulfitobacter</taxon>
    </lineage>
</organism>
<dbReference type="EMBL" id="JACTAG010000001">
    <property type="protein sequence ID" value="MBD3663685.1"/>
    <property type="molecule type" value="Genomic_DNA"/>
</dbReference>
<dbReference type="RefSeq" id="WP_191074626.1">
    <property type="nucleotide sequence ID" value="NZ_JACTAG010000001.1"/>
</dbReference>
<dbReference type="GO" id="GO:0097367">
    <property type="term" value="F:carbohydrate derivative binding"/>
    <property type="evidence" value="ECO:0007669"/>
    <property type="project" value="InterPro"/>
</dbReference>
<dbReference type="SUPFAM" id="SSF53697">
    <property type="entry name" value="SIS domain"/>
    <property type="match status" value="1"/>
</dbReference>
<dbReference type="SUPFAM" id="SSF46689">
    <property type="entry name" value="Homeodomain-like"/>
    <property type="match status" value="1"/>
</dbReference>
<feature type="domain" description="SIS" evidence="2">
    <location>
        <begin position="127"/>
        <end position="264"/>
    </location>
</feature>
<dbReference type="PROSITE" id="PS51464">
    <property type="entry name" value="SIS"/>
    <property type="match status" value="1"/>
</dbReference>
<feature type="domain" description="HTH rpiR-type" evidence="1">
    <location>
        <begin position="3"/>
        <end position="79"/>
    </location>
</feature>
<dbReference type="InterPro" id="IPR000281">
    <property type="entry name" value="HTH_RpiR"/>
</dbReference>
<evidence type="ECO:0000313" key="3">
    <source>
        <dbReference type="EMBL" id="MBD3663685.1"/>
    </source>
</evidence>